<accession>A0ABQ2R1P6</accession>
<evidence type="ECO:0000256" key="1">
    <source>
        <dbReference type="ARBA" id="ARBA00007169"/>
    </source>
</evidence>
<dbReference type="InterPro" id="IPR001031">
    <property type="entry name" value="Thioesterase"/>
</dbReference>
<feature type="region of interest" description="Disordered" evidence="2">
    <location>
        <begin position="262"/>
        <end position="293"/>
    </location>
</feature>
<evidence type="ECO:0000256" key="2">
    <source>
        <dbReference type="SAM" id="MobiDB-lite"/>
    </source>
</evidence>
<dbReference type="Gene3D" id="3.40.50.1820">
    <property type="entry name" value="alpha/beta hydrolase"/>
    <property type="match status" value="1"/>
</dbReference>
<reference evidence="5" key="1">
    <citation type="journal article" date="2019" name="Int. J. Syst. Evol. Microbiol.">
        <title>The Global Catalogue of Microorganisms (GCM) 10K type strain sequencing project: providing services to taxonomists for standard genome sequencing and annotation.</title>
        <authorList>
            <consortium name="The Broad Institute Genomics Platform"/>
            <consortium name="The Broad Institute Genome Sequencing Center for Infectious Disease"/>
            <person name="Wu L."/>
            <person name="Ma J."/>
        </authorList>
    </citation>
    <scope>NUCLEOTIDE SEQUENCE [LARGE SCALE GENOMIC DNA]</scope>
    <source>
        <strain evidence="5">JCM 3115</strain>
    </source>
</reference>
<dbReference type="Pfam" id="PF00975">
    <property type="entry name" value="Thioesterase"/>
    <property type="match status" value="1"/>
</dbReference>
<evidence type="ECO:0000313" key="4">
    <source>
        <dbReference type="EMBL" id="GGQ08879.1"/>
    </source>
</evidence>
<evidence type="ECO:0000313" key="5">
    <source>
        <dbReference type="Proteomes" id="UP000611554"/>
    </source>
</evidence>
<comment type="similarity">
    <text evidence="1">Belongs to the thioesterase family.</text>
</comment>
<keyword evidence="5" id="KW-1185">Reference proteome</keyword>
<dbReference type="PANTHER" id="PTHR11487:SF0">
    <property type="entry name" value="S-ACYL FATTY ACID SYNTHASE THIOESTERASE, MEDIUM CHAIN"/>
    <property type="match status" value="1"/>
</dbReference>
<dbReference type="Proteomes" id="UP000611554">
    <property type="component" value="Unassembled WGS sequence"/>
</dbReference>
<dbReference type="InterPro" id="IPR012223">
    <property type="entry name" value="TEII"/>
</dbReference>
<comment type="caution">
    <text evidence="4">The sequence shown here is derived from an EMBL/GenBank/DDBJ whole genome shotgun (WGS) entry which is preliminary data.</text>
</comment>
<sequence length="293" mass="31050">MVTQPSWYLAFEPRPAARVHLYGLPFAGGGVSMFRPWARHLPPWVELRAVRLPGRPGRHRQAPFTDCEEAARRLADALTESLAESRAGDPAAGAVPYAVFGHSMGALLGYRLTRALLRDGAPPPALLALAAWPVRGAAAALTPDPADPDDRFAAALRSLGGLPPEMADDPDALALTLPVARADFTLCRSYAYRAEPPLPVPVTVFGGTADAVAPPGELAEWRSHTRDFLGLRLFEGGHFFPREHLPELAAALTADLARVLGRPGPAARRDPAGTTSTDVSGDVTPAAFATSVP</sequence>
<dbReference type="InterPro" id="IPR029058">
    <property type="entry name" value="AB_hydrolase_fold"/>
</dbReference>
<protein>
    <submittedName>
        <fullName evidence="4">Thioesterase</fullName>
    </submittedName>
</protein>
<dbReference type="PANTHER" id="PTHR11487">
    <property type="entry name" value="THIOESTERASE"/>
    <property type="match status" value="1"/>
</dbReference>
<dbReference type="RefSeq" id="WP_189248330.1">
    <property type="nucleotide sequence ID" value="NZ_BMQJ01000011.1"/>
</dbReference>
<proteinExistence type="inferred from homology"/>
<feature type="domain" description="Thioesterase" evidence="3">
    <location>
        <begin position="20"/>
        <end position="254"/>
    </location>
</feature>
<dbReference type="EMBL" id="BMQJ01000011">
    <property type="protein sequence ID" value="GGQ08879.1"/>
    <property type="molecule type" value="Genomic_DNA"/>
</dbReference>
<dbReference type="SUPFAM" id="SSF53474">
    <property type="entry name" value="alpha/beta-Hydrolases"/>
    <property type="match status" value="1"/>
</dbReference>
<evidence type="ECO:0000259" key="3">
    <source>
        <dbReference type="Pfam" id="PF00975"/>
    </source>
</evidence>
<organism evidence="4 5">
    <name type="scientific">Streptosporangium pseudovulgare</name>
    <dbReference type="NCBI Taxonomy" id="35765"/>
    <lineage>
        <taxon>Bacteria</taxon>
        <taxon>Bacillati</taxon>
        <taxon>Actinomycetota</taxon>
        <taxon>Actinomycetes</taxon>
        <taxon>Streptosporangiales</taxon>
        <taxon>Streptosporangiaceae</taxon>
        <taxon>Streptosporangium</taxon>
    </lineage>
</organism>
<gene>
    <name evidence="4" type="ORF">GCM10010140_43750</name>
</gene>
<name>A0ABQ2R1P6_9ACTN</name>